<proteinExistence type="predicted"/>
<name>A0A2T8F6B2_9ACTN</name>
<gene>
    <name evidence="1" type="ORF">DDE18_19095</name>
</gene>
<dbReference type="Proteomes" id="UP000246018">
    <property type="component" value="Unassembled WGS sequence"/>
</dbReference>
<reference evidence="1 2" key="1">
    <citation type="submission" date="2018-04" db="EMBL/GenBank/DDBJ databases">
        <title>Genome of Nocardioides gansuensis WSJ-1.</title>
        <authorList>
            <person name="Wu S."/>
            <person name="Wang G."/>
        </authorList>
    </citation>
    <scope>NUCLEOTIDE SEQUENCE [LARGE SCALE GENOMIC DNA]</scope>
    <source>
        <strain evidence="1 2">WSJ-1</strain>
    </source>
</reference>
<organism evidence="1 2">
    <name type="scientific">Nocardioides gansuensis</name>
    <dbReference type="NCBI Taxonomy" id="2138300"/>
    <lineage>
        <taxon>Bacteria</taxon>
        <taxon>Bacillati</taxon>
        <taxon>Actinomycetota</taxon>
        <taxon>Actinomycetes</taxon>
        <taxon>Propionibacteriales</taxon>
        <taxon>Nocardioidaceae</taxon>
        <taxon>Nocardioides</taxon>
    </lineage>
</organism>
<accession>A0A2T8F6B2</accession>
<evidence type="ECO:0000313" key="1">
    <source>
        <dbReference type="EMBL" id="PVG81252.1"/>
    </source>
</evidence>
<dbReference type="InterPro" id="IPR029046">
    <property type="entry name" value="LolA/LolB/LppX"/>
</dbReference>
<evidence type="ECO:0008006" key="3">
    <source>
        <dbReference type="Google" id="ProtNLM"/>
    </source>
</evidence>
<keyword evidence="2" id="KW-1185">Reference proteome</keyword>
<protein>
    <recommendedName>
        <fullName evidence="3">LppX_LprAFG lipoprotein</fullName>
    </recommendedName>
</protein>
<dbReference type="EMBL" id="QDGZ01000009">
    <property type="protein sequence ID" value="PVG81252.1"/>
    <property type="molecule type" value="Genomic_DNA"/>
</dbReference>
<comment type="caution">
    <text evidence="1">The sequence shown here is derived from an EMBL/GenBank/DDBJ whole genome shotgun (WGS) entry which is preliminary data.</text>
</comment>
<evidence type="ECO:0000313" key="2">
    <source>
        <dbReference type="Proteomes" id="UP000246018"/>
    </source>
</evidence>
<dbReference type="AlphaFoldDB" id="A0A2T8F6B2"/>
<sequence>MVAGSTASRLGRRLATAVAVVAVGLSGDACDGPVGQPPGAADSPAPLQQLSAEQLLPAVATALAKARTASFTVTVTTTGSDPAVAAGTLALEGVLRLDGRGVDLAASATGDHALEVVLLNRALYVRDEAGGPEWLALDLADQSHPLSLLGRTVDPRRLFAAMGTPPVTFVGEEEVGGVPTHHYTVALDPAAYVAALDLPEGFVRYLPATIPLDLWVDGDHRPVRFRQEVQSVAAAGGAPVITATEGTWSDFGRRVRIVAPPDAETTDDWPGM</sequence>
<dbReference type="Gene3D" id="2.50.20.20">
    <property type="match status" value="1"/>
</dbReference>
<dbReference type="SUPFAM" id="SSF89392">
    <property type="entry name" value="Prokaryotic lipoproteins and lipoprotein localization factors"/>
    <property type="match status" value="1"/>
</dbReference>